<dbReference type="InterPro" id="IPR015797">
    <property type="entry name" value="NUDIX_hydrolase-like_dom_sf"/>
</dbReference>
<proteinExistence type="inferred from homology"/>
<evidence type="ECO:0000256" key="3">
    <source>
        <dbReference type="ARBA" id="ARBA00022664"/>
    </source>
</evidence>
<accession>A0A2K5E1Z3</accession>
<dbReference type="GeneTree" id="ENSGT00390000015814"/>
<dbReference type="Ensembl" id="ENSANAT00000045165.1">
    <property type="protein sequence ID" value="ENSANAP00000027174.1"/>
    <property type="gene ID" value="ENSANAG00000031404.1"/>
</dbReference>
<evidence type="ECO:0000256" key="2">
    <source>
        <dbReference type="ARBA" id="ARBA00009710"/>
    </source>
</evidence>
<feature type="compositionally biased region" description="Basic and acidic residues" evidence="6">
    <location>
        <begin position="133"/>
        <end position="144"/>
    </location>
</feature>
<evidence type="ECO:0000256" key="1">
    <source>
        <dbReference type="ARBA" id="ARBA00004123"/>
    </source>
</evidence>
<keyword evidence="4" id="KW-0694">RNA-binding</keyword>
<reference evidence="7" key="2">
    <citation type="submission" date="2025-09" db="UniProtKB">
        <authorList>
            <consortium name="Ensembl"/>
        </authorList>
    </citation>
    <scope>IDENTIFICATION</scope>
</reference>
<dbReference type="Gene3D" id="3.90.79.10">
    <property type="entry name" value="Nucleoside Triphosphate Pyrophosphohydrolase"/>
    <property type="match status" value="1"/>
</dbReference>
<evidence type="ECO:0000313" key="8">
    <source>
        <dbReference type="Proteomes" id="UP000233020"/>
    </source>
</evidence>
<dbReference type="GO" id="GO:0031124">
    <property type="term" value="P:mRNA 3'-end processing"/>
    <property type="evidence" value="ECO:0007669"/>
    <property type="project" value="InterPro"/>
</dbReference>
<keyword evidence="5" id="KW-0539">Nucleus</keyword>
<evidence type="ECO:0000256" key="6">
    <source>
        <dbReference type="SAM" id="MobiDB-lite"/>
    </source>
</evidence>
<dbReference type="GO" id="GO:0005849">
    <property type="term" value="C:mRNA cleavage factor complex"/>
    <property type="evidence" value="ECO:0007669"/>
    <property type="project" value="InterPro"/>
</dbReference>
<reference evidence="7" key="1">
    <citation type="submission" date="2025-08" db="UniProtKB">
        <authorList>
            <consortium name="Ensembl"/>
        </authorList>
    </citation>
    <scope>IDENTIFICATION</scope>
</reference>
<comment type="similarity">
    <text evidence="2">Belongs to the Nudix hydrolase family. CPSF5 subfamily.</text>
</comment>
<keyword evidence="8" id="KW-1185">Reference proteome</keyword>
<evidence type="ECO:0000256" key="5">
    <source>
        <dbReference type="ARBA" id="ARBA00023242"/>
    </source>
</evidence>
<organism evidence="7 8">
    <name type="scientific">Aotus nancymaae</name>
    <name type="common">Ma's night monkey</name>
    <dbReference type="NCBI Taxonomy" id="37293"/>
    <lineage>
        <taxon>Eukaryota</taxon>
        <taxon>Metazoa</taxon>
        <taxon>Chordata</taxon>
        <taxon>Craniata</taxon>
        <taxon>Vertebrata</taxon>
        <taxon>Euteleostomi</taxon>
        <taxon>Mammalia</taxon>
        <taxon>Eutheria</taxon>
        <taxon>Euarchontoglires</taxon>
        <taxon>Primates</taxon>
        <taxon>Haplorrhini</taxon>
        <taxon>Platyrrhini</taxon>
        <taxon>Aotidae</taxon>
        <taxon>Aotus</taxon>
    </lineage>
</organism>
<keyword evidence="3" id="KW-0507">mRNA processing</keyword>
<evidence type="ECO:0008006" key="9">
    <source>
        <dbReference type="Google" id="ProtNLM"/>
    </source>
</evidence>
<dbReference type="InterPro" id="IPR016706">
    <property type="entry name" value="Cleav_polyA_spec_factor_su5"/>
</dbReference>
<dbReference type="Pfam" id="PF13869">
    <property type="entry name" value="NUDIX_2"/>
    <property type="match status" value="1"/>
</dbReference>
<name>A0A2K5E1Z3_AOTNA</name>
<dbReference type="GO" id="GO:0003729">
    <property type="term" value="F:mRNA binding"/>
    <property type="evidence" value="ECO:0007669"/>
    <property type="project" value="InterPro"/>
</dbReference>
<evidence type="ECO:0000256" key="4">
    <source>
        <dbReference type="ARBA" id="ARBA00022884"/>
    </source>
</evidence>
<dbReference type="PANTHER" id="PTHR13047">
    <property type="entry name" value="PRE-MRNA CLEAVAGE FACTOR IM, 25KD SUBUNIT"/>
    <property type="match status" value="1"/>
</dbReference>
<sequence length="155" mass="17968">SQTGWPRWGVTQFSNKYIQQTKPLTLECTINLSVAARFQRMREEFDKIGMRRTVEGVLIILEHRLPRVLLLQLGTTFFKLPGGELNPGEDEVEGLKRLMTEILGRQNGVLQDWVIDNCIGNWWRPNFEPPQGQEREWGKRESGERSNSFKQPALT</sequence>
<comment type="subcellular location">
    <subcellularLocation>
        <location evidence="1">Nucleus</location>
    </subcellularLocation>
</comment>
<dbReference type="AlphaFoldDB" id="A0A2K5E1Z3"/>
<protein>
    <recommendedName>
        <fullName evidence="9">Cleavage and polyadenylation specificity factor subunit 5</fullName>
    </recommendedName>
</protein>
<feature type="compositionally biased region" description="Polar residues" evidence="6">
    <location>
        <begin position="145"/>
        <end position="155"/>
    </location>
</feature>
<dbReference type="Proteomes" id="UP000233020">
    <property type="component" value="Unplaced"/>
</dbReference>
<dbReference type="SUPFAM" id="SSF55811">
    <property type="entry name" value="Nudix"/>
    <property type="match status" value="1"/>
</dbReference>
<feature type="region of interest" description="Disordered" evidence="6">
    <location>
        <begin position="126"/>
        <end position="155"/>
    </location>
</feature>
<evidence type="ECO:0000313" key="7">
    <source>
        <dbReference type="Ensembl" id="ENSANAP00000027174.1"/>
    </source>
</evidence>